<evidence type="ECO:0000313" key="6">
    <source>
        <dbReference type="Proteomes" id="UP000295818"/>
    </source>
</evidence>
<sequence length="175" mass="19827">MSTDEPLYRRDPHAWQEHLAEGNARQARKRVGADAILRDSQGRILLVDPDYKPDWDLPGGMVEANEPPLNGVIRELKEELNLELSTSQLALACVDWVSPHGPWDDSLMLIFDGGQLDTDQISRLQPDHNELKRFAFLAPDTARQRLRPYIWLRLEAALKAVESHTVAYLHDGNTG</sequence>
<dbReference type="PROSITE" id="PS51462">
    <property type="entry name" value="NUDIX"/>
    <property type="match status" value="1"/>
</dbReference>
<comment type="cofactor">
    <cofactor evidence="1">
        <name>Mg(2+)</name>
        <dbReference type="ChEBI" id="CHEBI:18420"/>
    </cofactor>
</comment>
<organism evidence="5 6">
    <name type="scientific">Kribbella orskensis</name>
    <dbReference type="NCBI Taxonomy" id="2512216"/>
    <lineage>
        <taxon>Bacteria</taxon>
        <taxon>Bacillati</taxon>
        <taxon>Actinomycetota</taxon>
        <taxon>Actinomycetes</taxon>
        <taxon>Propionibacteriales</taxon>
        <taxon>Kribbellaceae</taxon>
        <taxon>Kribbella</taxon>
    </lineage>
</organism>
<dbReference type="InterPro" id="IPR000086">
    <property type="entry name" value="NUDIX_hydrolase_dom"/>
</dbReference>
<reference evidence="5 6" key="1">
    <citation type="journal article" date="2015" name="Stand. Genomic Sci.">
        <title>Genomic Encyclopedia of Bacterial and Archaeal Type Strains, Phase III: the genomes of soil and plant-associated and newly described type strains.</title>
        <authorList>
            <person name="Whitman W.B."/>
            <person name="Woyke T."/>
            <person name="Klenk H.P."/>
            <person name="Zhou Y."/>
            <person name="Lilburn T.G."/>
            <person name="Beck B.J."/>
            <person name="De Vos P."/>
            <person name="Vandamme P."/>
            <person name="Eisen J.A."/>
            <person name="Garrity G."/>
            <person name="Hugenholtz P."/>
            <person name="Kyrpides N.C."/>
        </authorList>
    </citation>
    <scope>NUCLEOTIDE SEQUENCE [LARGE SCALE GENOMIC DNA]</scope>
    <source>
        <strain evidence="5 6">VKM Ac-2538</strain>
    </source>
</reference>
<dbReference type="Pfam" id="PF00293">
    <property type="entry name" value="NUDIX"/>
    <property type="match status" value="1"/>
</dbReference>
<gene>
    <name evidence="5" type="ORF">EV644_12240</name>
</gene>
<evidence type="ECO:0000256" key="2">
    <source>
        <dbReference type="ARBA" id="ARBA00022801"/>
    </source>
</evidence>
<feature type="domain" description="Nudix hydrolase" evidence="4">
    <location>
        <begin position="28"/>
        <end position="159"/>
    </location>
</feature>
<keyword evidence="3" id="KW-0460">Magnesium</keyword>
<dbReference type="PANTHER" id="PTHR43046">
    <property type="entry name" value="GDP-MANNOSE MANNOSYL HYDROLASE"/>
    <property type="match status" value="1"/>
</dbReference>
<dbReference type="RefSeq" id="WP_132194696.1">
    <property type="nucleotide sequence ID" value="NZ_SLWM01000022.1"/>
</dbReference>
<dbReference type="PROSITE" id="PS00893">
    <property type="entry name" value="NUDIX_BOX"/>
    <property type="match status" value="1"/>
</dbReference>
<keyword evidence="2" id="KW-0378">Hydrolase</keyword>
<evidence type="ECO:0000259" key="4">
    <source>
        <dbReference type="PROSITE" id="PS51462"/>
    </source>
</evidence>
<dbReference type="CDD" id="cd18876">
    <property type="entry name" value="NUDIX_Hydrolase"/>
    <property type="match status" value="1"/>
</dbReference>
<evidence type="ECO:0000313" key="5">
    <source>
        <dbReference type="EMBL" id="TCO13565.1"/>
    </source>
</evidence>
<name>A0ABY2BCF9_9ACTN</name>
<protein>
    <submittedName>
        <fullName evidence="5">NUDIX domain-containing protein</fullName>
    </submittedName>
</protein>
<dbReference type="EMBL" id="SLWM01000022">
    <property type="protein sequence ID" value="TCO13565.1"/>
    <property type="molecule type" value="Genomic_DNA"/>
</dbReference>
<dbReference type="SUPFAM" id="SSF55811">
    <property type="entry name" value="Nudix"/>
    <property type="match status" value="1"/>
</dbReference>
<evidence type="ECO:0000256" key="3">
    <source>
        <dbReference type="ARBA" id="ARBA00022842"/>
    </source>
</evidence>
<comment type="caution">
    <text evidence="5">The sequence shown here is derived from an EMBL/GenBank/DDBJ whole genome shotgun (WGS) entry which is preliminary data.</text>
</comment>
<keyword evidence="6" id="KW-1185">Reference proteome</keyword>
<evidence type="ECO:0000256" key="1">
    <source>
        <dbReference type="ARBA" id="ARBA00001946"/>
    </source>
</evidence>
<dbReference type="Proteomes" id="UP000295818">
    <property type="component" value="Unassembled WGS sequence"/>
</dbReference>
<dbReference type="PANTHER" id="PTHR43046:SF12">
    <property type="entry name" value="GDP-MANNOSE MANNOSYL HYDROLASE"/>
    <property type="match status" value="1"/>
</dbReference>
<accession>A0ABY2BCF9</accession>
<dbReference type="Gene3D" id="3.90.79.10">
    <property type="entry name" value="Nucleoside Triphosphate Pyrophosphohydrolase"/>
    <property type="match status" value="1"/>
</dbReference>
<proteinExistence type="predicted"/>
<dbReference type="InterPro" id="IPR020084">
    <property type="entry name" value="NUDIX_hydrolase_CS"/>
</dbReference>
<dbReference type="InterPro" id="IPR015797">
    <property type="entry name" value="NUDIX_hydrolase-like_dom_sf"/>
</dbReference>